<protein>
    <submittedName>
        <fullName evidence="2">Uncharacterized protein</fullName>
    </submittedName>
</protein>
<keyword evidence="3" id="KW-1185">Reference proteome</keyword>
<evidence type="ECO:0000313" key="3">
    <source>
        <dbReference type="Proteomes" id="UP000011284"/>
    </source>
</evidence>
<organismHost>
    <name type="scientific">Salmonella enterica</name>
    <name type="common">Salmonella choleraesuis</name>
    <dbReference type="NCBI Taxonomy" id="28901"/>
</organismHost>
<dbReference type="EMBL" id="HQ331142">
    <property type="protein sequence ID" value="AGE48186.1"/>
    <property type="molecule type" value="Genomic_DNA"/>
</dbReference>
<dbReference type="Proteomes" id="UP000011284">
    <property type="component" value="Segment"/>
</dbReference>
<accession>M1HDJ4</accession>
<sequence>MNSCLNLVRNSKADTSVQLYKVQILISTLYAIINIFLLTRQITMKTYQEFINESKWSGFNFSYEIEGDIKDFKKITNSDFQRYQAGVEKGKNGKIIVHSMENNGAEMVVWKAYGNDSPQLKAIKAKMRSQY</sequence>
<evidence type="ECO:0000313" key="2">
    <source>
        <dbReference type="EMBL" id="AGE48186.1"/>
    </source>
</evidence>
<feature type="transmembrane region" description="Helical" evidence="1">
    <location>
        <begin position="20"/>
        <end position="38"/>
    </location>
</feature>
<dbReference type="RefSeq" id="YP_007501164.1">
    <property type="nucleotide sequence ID" value="NC_020416.1"/>
</dbReference>
<dbReference type="KEGG" id="vg:14675365"/>
<dbReference type="OrthoDB" id="22546at10239"/>
<dbReference type="GeneID" id="14675365"/>
<organism evidence="2 3">
    <name type="scientific">Salmonella phage S16</name>
    <name type="common">Salmonella phage vB_SenM-S16</name>
    <dbReference type="NCBI Taxonomy" id="1087482"/>
    <lineage>
        <taxon>Viruses</taxon>
        <taxon>Duplodnaviria</taxon>
        <taxon>Heunggongvirae</taxon>
        <taxon>Uroviricota</taxon>
        <taxon>Caudoviricetes</taxon>
        <taxon>Pantevenvirales</taxon>
        <taxon>Straboviridae</taxon>
        <taxon>Tevenvirinae</taxon>
        <taxon>Gelderlandvirus</taxon>
        <taxon>Gelderlandvirus s16</taxon>
    </lineage>
</organism>
<keyword evidence="1" id="KW-0472">Membrane</keyword>
<reference evidence="2 3" key="1">
    <citation type="journal article" date="2013" name="Mol. Microbiol.">
        <title>Long tail fibres of the novel broad-host-range T-even bacteriophage S16 specifically recognize Salmonella OmpC.</title>
        <authorList>
            <person name="Marti R."/>
            <person name="Zurfluh K."/>
            <person name="Hagens S."/>
            <person name="Pianezzi J."/>
            <person name="Klumpp J."/>
            <person name="Loessner M.J."/>
        </authorList>
    </citation>
    <scope>NUCLEOTIDE SEQUENCE [LARGE SCALE GENOMIC DNA]</scope>
</reference>
<name>M1HDJ4_BPS16</name>
<keyword evidence="1" id="KW-1133">Transmembrane helix</keyword>
<keyword evidence="1" id="KW-0812">Transmembrane</keyword>
<evidence type="ECO:0000256" key="1">
    <source>
        <dbReference type="SAM" id="Phobius"/>
    </source>
</evidence>
<proteinExistence type="predicted"/>